<dbReference type="EMBL" id="KZ501949">
    <property type="protein sequence ID" value="PKU86404.1"/>
    <property type="molecule type" value="Genomic_DNA"/>
</dbReference>
<proteinExistence type="predicted"/>
<keyword evidence="1" id="KW-0472">Membrane</keyword>
<evidence type="ECO:0000313" key="2">
    <source>
        <dbReference type="EMBL" id="PKU86404.1"/>
    </source>
</evidence>
<accession>A0A2I0XET3</accession>
<evidence type="ECO:0000313" key="3">
    <source>
        <dbReference type="Proteomes" id="UP000233837"/>
    </source>
</evidence>
<dbReference type="AlphaFoldDB" id="A0A2I0XET3"/>
<protein>
    <recommendedName>
        <fullName evidence="4">Retrovirus-related Pol polyprotein from transposon TNT 1-94</fullName>
    </recommendedName>
</protein>
<name>A0A2I0XET3_9ASPA</name>
<keyword evidence="1" id="KW-1133">Transmembrane helix</keyword>
<feature type="transmembrane region" description="Helical" evidence="1">
    <location>
        <begin position="6"/>
        <end position="30"/>
    </location>
</feature>
<reference evidence="2 3" key="1">
    <citation type="journal article" date="2016" name="Sci. Rep.">
        <title>The Dendrobium catenatum Lindl. genome sequence provides insights into polysaccharide synthase, floral development and adaptive evolution.</title>
        <authorList>
            <person name="Zhang G.Q."/>
            <person name="Xu Q."/>
            <person name="Bian C."/>
            <person name="Tsai W.C."/>
            <person name="Yeh C.M."/>
            <person name="Liu K.W."/>
            <person name="Yoshida K."/>
            <person name="Zhang L.S."/>
            <person name="Chang S.B."/>
            <person name="Chen F."/>
            <person name="Shi Y."/>
            <person name="Su Y.Y."/>
            <person name="Zhang Y.Q."/>
            <person name="Chen L.J."/>
            <person name="Yin Y."/>
            <person name="Lin M."/>
            <person name="Huang H."/>
            <person name="Deng H."/>
            <person name="Wang Z.W."/>
            <person name="Zhu S.L."/>
            <person name="Zhao X."/>
            <person name="Deng C."/>
            <person name="Niu S.C."/>
            <person name="Huang J."/>
            <person name="Wang M."/>
            <person name="Liu G.H."/>
            <person name="Yang H.J."/>
            <person name="Xiao X.J."/>
            <person name="Hsiao Y.Y."/>
            <person name="Wu W.L."/>
            <person name="Chen Y.Y."/>
            <person name="Mitsuda N."/>
            <person name="Ohme-Takagi M."/>
            <person name="Luo Y.B."/>
            <person name="Van de Peer Y."/>
            <person name="Liu Z.J."/>
        </authorList>
    </citation>
    <scope>NUCLEOTIDE SEQUENCE [LARGE SCALE GENOMIC DNA]</scope>
    <source>
        <tissue evidence="2">The whole plant</tissue>
    </source>
</reference>
<gene>
    <name evidence="2" type="ORF">MA16_Dca013340</name>
</gene>
<keyword evidence="1" id="KW-0812">Transmembrane</keyword>
<sequence>MLLDQNLASAICSTITTGILPFVLILDNYADIWSTLERRLQTTNRSHVIQLENELHHISMGQQTILQNLNNIKSLDDKIAAIGCSIE</sequence>
<dbReference type="Proteomes" id="UP000233837">
    <property type="component" value="Unassembled WGS sequence"/>
</dbReference>
<dbReference type="PANTHER" id="PTHR47481">
    <property type="match status" value="1"/>
</dbReference>
<evidence type="ECO:0000256" key="1">
    <source>
        <dbReference type="SAM" id="Phobius"/>
    </source>
</evidence>
<organism evidence="2 3">
    <name type="scientific">Dendrobium catenatum</name>
    <dbReference type="NCBI Taxonomy" id="906689"/>
    <lineage>
        <taxon>Eukaryota</taxon>
        <taxon>Viridiplantae</taxon>
        <taxon>Streptophyta</taxon>
        <taxon>Embryophyta</taxon>
        <taxon>Tracheophyta</taxon>
        <taxon>Spermatophyta</taxon>
        <taxon>Magnoliopsida</taxon>
        <taxon>Liliopsida</taxon>
        <taxon>Asparagales</taxon>
        <taxon>Orchidaceae</taxon>
        <taxon>Epidendroideae</taxon>
        <taxon>Malaxideae</taxon>
        <taxon>Dendrobiinae</taxon>
        <taxon>Dendrobium</taxon>
    </lineage>
</organism>
<dbReference type="PANTHER" id="PTHR47481:SF22">
    <property type="entry name" value="RETROTRANSPOSON GAG DOMAIN-CONTAINING PROTEIN"/>
    <property type="match status" value="1"/>
</dbReference>
<keyword evidence="3" id="KW-1185">Reference proteome</keyword>
<reference evidence="2 3" key="2">
    <citation type="journal article" date="2017" name="Nature">
        <title>The Apostasia genome and the evolution of orchids.</title>
        <authorList>
            <person name="Zhang G.Q."/>
            <person name="Liu K.W."/>
            <person name="Li Z."/>
            <person name="Lohaus R."/>
            <person name="Hsiao Y.Y."/>
            <person name="Niu S.C."/>
            <person name="Wang J.Y."/>
            <person name="Lin Y.C."/>
            <person name="Xu Q."/>
            <person name="Chen L.J."/>
            <person name="Yoshida K."/>
            <person name="Fujiwara S."/>
            <person name="Wang Z.W."/>
            <person name="Zhang Y.Q."/>
            <person name="Mitsuda N."/>
            <person name="Wang M."/>
            <person name="Liu G.H."/>
            <person name="Pecoraro L."/>
            <person name="Huang H.X."/>
            <person name="Xiao X.J."/>
            <person name="Lin M."/>
            <person name="Wu X.Y."/>
            <person name="Wu W.L."/>
            <person name="Chen Y.Y."/>
            <person name="Chang S.B."/>
            <person name="Sakamoto S."/>
            <person name="Ohme-Takagi M."/>
            <person name="Yagi M."/>
            <person name="Zeng S.J."/>
            <person name="Shen C.Y."/>
            <person name="Yeh C.M."/>
            <person name="Luo Y.B."/>
            <person name="Tsai W.C."/>
            <person name="Van de Peer Y."/>
            <person name="Liu Z.J."/>
        </authorList>
    </citation>
    <scope>NUCLEOTIDE SEQUENCE [LARGE SCALE GENOMIC DNA]</scope>
    <source>
        <tissue evidence="2">The whole plant</tissue>
    </source>
</reference>
<evidence type="ECO:0008006" key="4">
    <source>
        <dbReference type="Google" id="ProtNLM"/>
    </source>
</evidence>